<comment type="subunit">
    <text evidence="6">Homodimer.</text>
</comment>
<comment type="similarity">
    <text evidence="6">Belongs to the SMC family.</text>
</comment>
<dbReference type="Pfam" id="PF06470">
    <property type="entry name" value="SMC_hinge"/>
    <property type="match status" value="1"/>
</dbReference>
<protein>
    <recommendedName>
        <fullName evidence="6">Chromosome partition protein Smc</fullName>
    </recommendedName>
</protein>
<feature type="coiled-coil region" evidence="6">
    <location>
        <begin position="167"/>
        <end position="194"/>
    </location>
</feature>
<feature type="compositionally biased region" description="Low complexity" evidence="7">
    <location>
        <begin position="1208"/>
        <end position="1218"/>
    </location>
</feature>
<evidence type="ECO:0000256" key="7">
    <source>
        <dbReference type="SAM" id="MobiDB-lite"/>
    </source>
</evidence>
<sequence length="1218" mass="132975">MYVKSLTLKGFKSFASATSMRLEPGITCIVGPNGSGKSNVVDALAWVMGEQGAKSLRGGKMEDVIFAGTPGRAPLGRAEVTMTIDNTDGALPIDYTEVTISRTMFRNGGSEYAINGTSCRLLDIQELLSDSGIGREMHVIVGQGQLDAVLRATPEERRGFIEEAAGVLKHRKRKERALRKLDQMEGNLTRVNDLTSEIRRQLGPLGRQAETARKAAVIQTDVRDARLRLLADDLVQLTSTLEQEMADETALIEQRTQVERRLASVRAELDRLEREAAEAAPMLSTVQNHWFALSSLKERLEATASLAGERVRLLAEDDEDEQTRPGRDPEQLRRQAADLRAQESSTRTEIEQATLALQEAVERRGELERAHEEEQQRLARLARAAADRREGLAKLQGQVGARRSRLEAGESELGRLQETIGDAARRATAAERDFAALEATIAQDEEGEEGLDDAYESVQERLETAHAEHEGVRETERSATRDRESAQAKVDALALSLRRQDGAATLLGADEPLAGLRGSLSTLVQVTDGHEAALAAALGWAADAVVTDGVDVAARALRVLRDQDAGRAVLLTGSTARSSDPAGWPRLPEGVFWAREVVTCDDRLRPAIEQLLERVALVPDVEAARRLLDDEPAVTAVTAEGDVFAPGFVRGGSAAAPSLIELQAAMDDARDQVADATRRGEQARFKAAELAETVRALAEEADAALERLHESDARMSAVAEQLGQLGQVMRSAGAERERHERAVAQAQEALESNRSELEELQARLTAAEEEPAEAEPSTDDRDRLAVEAAQARTAETELRLTLRTREERARALAGRADGLEAAVRSELDAREKARARRERRQQQAAVAAAVGRGAAYTVAVVGGLLEVAADRRTTVERERAERDRVLADVRSRVSTLGDELRDLTDTVHKDEVARAQQRLRIEALQTKSVEEHGIDPQVLVEEFGPHQLVPYVAGPDDDPDDLPEPSAFVREVQEKRLRSAERKLGQLGRVNPLALEEFAALEERHKFLTEQLEDLRSSKQDLLSIVAEVDERVQRVFAEAFADTAAQFEGVFERLFPGGEGRLVLTDPGDMLTTGIEVEARPPGKKIKRLSLLSGGERSLVAVALLVAIFKARPSPFYIMDEVEAALDDANLGRLITLFEELRDSSQLIVITHQKRTMEVADALYGVSMRGDGITTVVSQRLRDIRDDGTPTMSAGTPVTADMDQEPEGAPAEAAAVG</sequence>
<gene>
    <name evidence="6 9" type="primary">smc</name>
    <name evidence="9" type="ORF">P4R38_06015</name>
</gene>
<dbReference type="InterPro" id="IPR003395">
    <property type="entry name" value="RecF/RecN/SMC_N"/>
</dbReference>
<comment type="function">
    <text evidence="6">Required for chromosome condensation and partitioning.</text>
</comment>
<evidence type="ECO:0000313" key="9">
    <source>
        <dbReference type="EMBL" id="MDF8263793.1"/>
    </source>
</evidence>
<feature type="coiled-coil region" evidence="6">
    <location>
        <begin position="350"/>
        <end position="384"/>
    </location>
</feature>
<dbReference type="InterPro" id="IPR036277">
    <property type="entry name" value="SMC_hinge_sf"/>
</dbReference>
<dbReference type="Gene3D" id="1.20.1060.20">
    <property type="match status" value="1"/>
</dbReference>
<feature type="binding site" evidence="6">
    <location>
        <begin position="32"/>
        <end position="39"/>
    </location>
    <ligand>
        <name>ATP</name>
        <dbReference type="ChEBI" id="CHEBI:30616"/>
    </ligand>
</feature>
<evidence type="ECO:0000259" key="8">
    <source>
        <dbReference type="SMART" id="SM00968"/>
    </source>
</evidence>
<evidence type="ECO:0000313" key="10">
    <source>
        <dbReference type="Proteomes" id="UP001528912"/>
    </source>
</evidence>
<evidence type="ECO:0000256" key="3">
    <source>
        <dbReference type="ARBA" id="ARBA00022840"/>
    </source>
</evidence>
<comment type="subcellular location">
    <subcellularLocation>
        <location evidence="6">Cytoplasm</location>
    </subcellularLocation>
</comment>
<dbReference type="Gene3D" id="3.30.70.1620">
    <property type="match status" value="1"/>
</dbReference>
<keyword evidence="2 6" id="KW-0547">Nucleotide-binding</keyword>
<dbReference type="EMBL" id="JAROAV010000021">
    <property type="protein sequence ID" value="MDF8263793.1"/>
    <property type="molecule type" value="Genomic_DNA"/>
</dbReference>
<keyword evidence="3 6" id="KW-0067">ATP-binding</keyword>
<dbReference type="InterPro" id="IPR010935">
    <property type="entry name" value="SMC_hinge"/>
</dbReference>
<keyword evidence="4 6" id="KW-0175">Coiled coil</keyword>
<dbReference type="SUPFAM" id="SSF75553">
    <property type="entry name" value="Smc hinge domain"/>
    <property type="match status" value="1"/>
</dbReference>
<dbReference type="InterPro" id="IPR011890">
    <property type="entry name" value="SMC_prok"/>
</dbReference>
<evidence type="ECO:0000256" key="2">
    <source>
        <dbReference type="ARBA" id="ARBA00022741"/>
    </source>
</evidence>
<keyword evidence="5 6" id="KW-0238">DNA-binding</keyword>
<dbReference type="CDD" id="cd03278">
    <property type="entry name" value="ABC_SMC_barmotin"/>
    <property type="match status" value="1"/>
</dbReference>
<evidence type="ECO:0000256" key="4">
    <source>
        <dbReference type="ARBA" id="ARBA00023054"/>
    </source>
</evidence>
<reference evidence="9 10" key="1">
    <citation type="submission" date="2023-03" db="EMBL/GenBank/DDBJ databases">
        <title>YIM 133296 draft genome.</title>
        <authorList>
            <person name="Xiong L."/>
        </authorList>
    </citation>
    <scope>NUCLEOTIDE SEQUENCE [LARGE SCALE GENOMIC DNA]</scope>
    <source>
        <strain evidence="9 10">YIM 133296</strain>
    </source>
</reference>
<dbReference type="InterPro" id="IPR027417">
    <property type="entry name" value="P-loop_NTPase"/>
</dbReference>
<feature type="coiled-coil region" evidence="6">
    <location>
        <begin position="659"/>
        <end position="770"/>
    </location>
</feature>
<evidence type="ECO:0000256" key="1">
    <source>
        <dbReference type="ARBA" id="ARBA00022490"/>
    </source>
</evidence>
<dbReference type="PANTHER" id="PTHR43977">
    <property type="entry name" value="STRUCTURAL MAINTENANCE OF CHROMOSOMES PROTEIN 3"/>
    <property type="match status" value="1"/>
</dbReference>
<dbReference type="SMART" id="SM00968">
    <property type="entry name" value="SMC_hinge"/>
    <property type="match status" value="1"/>
</dbReference>
<name>A0ABT6C4B1_9MICO</name>
<accession>A0ABT6C4B1</accession>
<organism evidence="9 10">
    <name type="scientific">Luteipulveratus flavus</name>
    <dbReference type="NCBI Taxonomy" id="3031728"/>
    <lineage>
        <taxon>Bacteria</taxon>
        <taxon>Bacillati</taxon>
        <taxon>Actinomycetota</taxon>
        <taxon>Actinomycetes</taxon>
        <taxon>Micrococcales</taxon>
        <taxon>Dermacoccaceae</taxon>
        <taxon>Luteipulveratus</taxon>
    </lineage>
</organism>
<dbReference type="RefSeq" id="WP_277191443.1">
    <property type="nucleotide sequence ID" value="NZ_JAROAV010000021.1"/>
</dbReference>
<dbReference type="Proteomes" id="UP001528912">
    <property type="component" value="Unassembled WGS sequence"/>
</dbReference>
<comment type="domain">
    <text evidence="6">Contains large globular domains required for ATP hydrolysis at each terminus and a third globular domain forming a flexible hinge near the middle of the molecule. These domains are separated by coiled-coil structures.</text>
</comment>
<dbReference type="PIRSF" id="PIRSF005719">
    <property type="entry name" value="SMC"/>
    <property type="match status" value="1"/>
</dbReference>
<feature type="domain" description="SMC hinge" evidence="8">
    <location>
        <begin position="514"/>
        <end position="628"/>
    </location>
</feature>
<proteinExistence type="inferred from homology"/>
<dbReference type="NCBIfam" id="TIGR02168">
    <property type="entry name" value="SMC_prok_B"/>
    <property type="match status" value="1"/>
</dbReference>
<feature type="region of interest" description="Disordered" evidence="7">
    <location>
        <begin position="1186"/>
        <end position="1218"/>
    </location>
</feature>
<feature type="region of interest" description="Disordered" evidence="7">
    <location>
        <begin position="313"/>
        <end position="348"/>
    </location>
</feature>
<dbReference type="SUPFAM" id="SSF52540">
    <property type="entry name" value="P-loop containing nucleoside triphosphate hydrolases"/>
    <property type="match status" value="1"/>
</dbReference>
<comment type="caution">
    <text evidence="9">The sequence shown here is derived from an EMBL/GenBank/DDBJ whole genome shotgun (WGS) entry which is preliminary data.</text>
</comment>
<dbReference type="HAMAP" id="MF_01894">
    <property type="entry name" value="Smc_prok"/>
    <property type="match status" value="1"/>
</dbReference>
<feature type="region of interest" description="Disordered" evidence="7">
    <location>
        <begin position="464"/>
        <end position="485"/>
    </location>
</feature>
<keyword evidence="10" id="KW-1185">Reference proteome</keyword>
<evidence type="ECO:0000256" key="6">
    <source>
        <dbReference type="HAMAP-Rule" id="MF_01894"/>
    </source>
</evidence>
<dbReference type="InterPro" id="IPR024704">
    <property type="entry name" value="SMC"/>
</dbReference>
<keyword evidence="1 6" id="KW-0963">Cytoplasm</keyword>
<evidence type="ECO:0000256" key="5">
    <source>
        <dbReference type="ARBA" id="ARBA00023125"/>
    </source>
</evidence>
<dbReference type="Gene3D" id="3.40.50.300">
    <property type="entry name" value="P-loop containing nucleotide triphosphate hydrolases"/>
    <property type="match status" value="2"/>
</dbReference>
<feature type="compositionally biased region" description="Basic and acidic residues" evidence="7">
    <location>
        <begin position="322"/>
        <end position="348"/>
    </location>
</feature>
<dbReference type="Pfam" id="PF02463">
    <property type="entry name" value="SMC_N"/>
    <property type="match status" value="1"/>
</dbReference>